<keyword evidence="3" id="KW-1185">Reference proteome</keyword>
<reference evidence="2 3" key="1">
    <citation type="submission" date="2018-12" db="EMBL/GenBank/DDBJ databases">
        <title>Flammeovirga pectinis sp. nov., isolated from the gut of the Korean scallop, Patinopecten yessoensis.</title>
        <authorList>
            <person name="Bae J.-W."/>
            <person name="Jeong Y.-S."/>
            <person name="Kang W."/>
        </authorList>
    </citation>
    <scope>NUCLEOTIDE SEQUENCE [LARGE SCALE GENOMIC DNA]</scope>
    <source>
        <strain evidence="2 3">L12M1</strain>
    </source>
</reference>
<sequence>MIEIVKATTDQQLVIIEQLAEKIWKAHYIPIIGTKQVDYMLDKFQSFTAMKQQILDGLEYYELKFNKESVGYIGFKNEEETVFLSKVYVDADYRGKSIGKKAIQFVEKQAKDRGKKGVRLTVNKYNENSIAVYKKMNFEVVDEVVADIGQGYVMDDYVLIKNI</sequence>
<dbReference type="InterPro" id="IPR000182">
    <property type="entry name" value="GNAT_dom"/>
</dbReference>
<dbReference type="EMBL" id="CP034562">
    <property type="protein sequence ID" value="AZQ61426.1"/>
    <property type="molecule type" value="Genomic_DNA"/>
</dbReference>
<dbReference type="PROSITE" id="PS51186">
    <property type="entry name" value="GNAT"/>
    <property type="match status" value="1"/>
</dbReference>
<dbReference type="GO" id="GO:0016747">
    <property type="term" value="F:acyltransferase activity, transferring groups other than amino-acyl groups"/>
    <property type="evidence" value="ECO:0007669"/>
    <property type="project" value="InterPro"/>
</dbReference>
<dbReference type="OrthoDB" id="9800604at2"/>
<organism evidence="2 3">
    <name type="scientific">Flammeovirga pectinis</name>
    <dbReference type="NCBI Taxonomy" id="2494373"/>
    <lineage>
        <taxon>Bacteria</taxon>
        <taxon>Pseudomonadati</taxon>
        <taxon>Bacteroidota</taxon>
        <taxon>Cytophagia</taxon>
        <taxon>Cytophagales</taxon>
        <taxon>Flammeovirgaceae</taxon>
        <taxon>Flammeovirga</taxon>
    </lineage>
</organism>
<dbReference type="AlphaFoldDB" id="A0A3Q9FJD1"/>
<proteinExistence type="predicted"/>
<dbReference type="InterPro" id="IPR016181">
    <property type="entry name" value="Acyl_CoA_acyltransferase"/>
</dbReference>
<gene>
    <name evidence="2" type="ORF">EI427_04060</name>
</gene>
<keyword evidence="2" id="KW-0808">Transferase</keyword>
<feature type="domain" description="N-acetyltransferase" evidence="1">
    <location>
        <begin position="2"/>
        <end position="163"/>
    </location>
</feature>
<evidence type="ECO:0000313" key="3">
    <source>
        <dbReference type="Proteomes" id="UP000267268"/>
    </source>
</evidence>
<dbReference type="Pfam" id="PF00583">
    <property type="entry name" value="Acetyltransf_1"/>
    <property type="match status" value="1"/>
</dbReference>
<evidence type="ECO:0000259" key="1">
    <source>
        <dbReference type="PROSITE" id="PS51186"/>
    </source>
</evidence>
<dbReference type="InterPro" id="IPR050276">
    <property type="entry name" value="MshD_Acetyltransferase"/>
</dbReference>
<dbReference type="RefSeq" id="WP_126611901.1">
    <property type="nucleotide sequence ID" value="NZ_CP034562.1"/>
</dbReference>
<dbReference type="PANTHER" id="PTHR43617">
    <property type="entry name" value="L-AMINO ACID N-ACETYLTRANSFERASE"/>
    <property type="match status" value="1"/>
</dbReference>
<dbReference type="SUPFAM" id="SSF55729">
    <property type="entry name" value="Acyl-CoA N-acyltransferases (Nat)"/>
    <property type="match status" value="1"/>
</dbReference>
<dbReference type="Gene3D" id="3.40.630.30">
    <property type="match status" value="1"/>
</dbReference>
<name>A0A3Q9FJD1_9BACT</name>
<accession>A0A3Q9FJD1</accession>
<dbReference type="Proteomes" id="UP000267268">
    <property type="component" value="Chromosome 1"/>
</dbReference>
<evidence type="ECO:0000313" key="2">
    <source>
        <dbReference type="EMBL" id="AZQ61426.1"/>
    </source>
</evidence>
<dbReference type="KEGG" id="fll:EI427_04060"/>
<dbReference type="CDD" id="cd04301">
    <property type="entry name" value="NAT_SF"/>
    <property type="match status" value="1"/>
</dbReference>
<dbReference type="PANTHER" id="PTHR43617:SF38">
    <property type="entry name" value="N-ACETYLTRANSFERASE DOMAIN-CONTAINING PROTEIN"/>
    <property type="match status" value="1"/>
</dbReference>
<protein>
    <submittedName>
        <fullName evidence="2">GNAT family N-acetyltransferase</fullName>
    </submittedName>
</protein>